<dbReference type="PANTHER" id="PTHR43701:SF2">
    <property type="entry name" value="MEMBRANE TRANSPORTER PROTEIN YJNA-RELATED"/>
    <property type="match status" value="1"/>
</dbReference>
<keyword evidence="3 5" id="KW-1133">Transmembrane helix</keyword>
<dbReference type="Proteomes" id="UP000076964">
    <property type="component" value="Unassembled WGS sequence"/>
</dbReference>
<gene>
    <name evidence="6" type="ORF">TH606_01785</name>
</gene>
<evidence type="ECO:0000256" key="5">
    <source>
        <dbReference type="RuleBase" id="RU363041"/>
    </source>
</evidence>
<feature type="transmembrane region" description="Helical" evidence="5">
    <location>
        <begin position="42"/>
        <end position="63"/>
    </location>
</feature>
<comment type="similarity">
    <text evidence="5">Belongs to the 4-toluene sulfonate uptake permease (TSUP) (TC 2.A.102) family.</text>
</comment>
<organism evidence="6 7">
    <name type="scientific">Thermodesulfatator autotrophicus</name>
    <dbReference type="NCBI Taxonomy" id="1795632"/>
    <lineage>
        <taxon>Bacteria</taxon>
        <taxon>Pseudomonadati</taxon>
        <taxon>Thermodesulfobacteriota</taxon>
        <taxon>Thermodesulfobacteria</taxon>
        <taxon>Thermodesulfobacteriales</taxon>
        <taxon>Thermodesulfatatoraceae</taxon>
        <taxon>Thermodesulfatator</taxon>
    </lineage>
</organism>
<feature type="transmembrane region" description="Helical" evidence="5">
    <location>
        <begin position="75"/>
        <end position="92"/>
    </location>
</feature>
<name>A0A177EBS9_9BACT</name>
<dbReference type="PANTHER" id="PTHR43701">
    <property type="entry name" value="MEMBRANE TRANSPORTER PROTEIN MJ0441-RELATED"/>
    <property type="match status" value="1"/>
</dbReference>
<comment type="caution">
    <text evidence="6">The sequence shown here is derived from an EMBL/GenBank/DDBJ whole genome shotgun (WGS) entry which is preliminary data.</text>
</comment>
<keyword evidence="7" id="KW-1185">Reference proteome</keyword>
<dbReference type="Pfam" id="PF01925">
    <property type="entry name" value="TauE"/>
    <property type="match status" value="1"/>
</dbReference>
<feature type="transmembrane region" description="Helical" evidence="5">
    <location>
        <begin position="136"/>
        <end position="166"/>
    </location>
</feature>
<accession>A0A177EBS9</accession>
<keyword evidence="4 5" id="KW-0472">Membrane</keyword>
<dbReference type="RefSeq" id="WP_068540979.1">
    <property type="nucleotide sequence ID" value="NZ_LSFI01000005.1"/>
</dbReference>
<evidence type="ECO:0000256" key="1">
    <source>
        <dbReference type="ARBA" id="ARBA00004141"/>
    </source>
</evidence>
<dbReference type="AlphaFoldDB" id="A0A177EBS9"/>
<dbReference type="OrthoDB" id="6631017at2"/>
<comment type="subcellular location">
    <subcellularLocation>
        <location evidence="5">Cell membrane</location>
        <topology evidence="5">Multi-pass membrane protein</topology>
    </subcellularLocation>
    <subcellularLocation>
        <location evidence="1">Membrane</location>
        <topology evidence="1">Multi-pass membrane protein</topology>
    </subcellularLocation>
</comment>
<dbReference type="STRING" id="1795632.TH606_01785"/>
<evidence type="ECO:0000313" key="6">
    <source>
        <dbReference type="EMBL" id="OAG28459.1"/>
    </source>
</evidence>
<keyword evidence="2 5" id="KW-0812">Transmembrane</keyword>
<feature type="transmembrane region" description="Helical" evidence="5">
    <location>
        <begin position="173"/>
        <end position="190"/>
    </location>
</feature>
<dbReference type="EMBL" id="LSFI01000005">
    <property type="protein sequence ID" value="OAG28459.1"/>
    <property type="molecule type" value="Genomic_DNA"/>
</dbReference>
<evidence type="ECO:0000256" key="2">
    <source>
        <dbReference type="ARBA" id="ARBA00022692"/>
    </source>
</evidence>
<reference evidence="6 7" key="1">
    <citation type="submission" date="2016-02" db="EMBL/GenBank/DDBJ databases">
        <title>Draft genome sequence of Thermodesulfatator sp. S606.</title>
        <authorList>
            <person name="Lai Q."/>
            <person name="Cao J."/>
            <person name="Dupont S."/>
            <person name="Shao Z."/>
            <person name="Jebbar M."/>
            <person name="Alain K."/>
        </authorList>
    </citation>
    <scope>NUCLEOTIDE SEQUENCE [LARGE SCALE GENOMIC DNA]</scope>
    <source>
        <strain evidence="6 7">S606</strain>
    </source>
</reference>
<feature type="transmembrane region" description="Helical" evidence="5">
    <location>
        <begin position="99"/>
        <end position="116"/>
    </location>
</feature>
<evidence type="ECO:0000256" key="3">
    <source>
        <dbReference type="ARBA" id="ARBA00022989"/>
    </source>
</evidence>
<evidence type="ECO:0000313" key="7">
    <source>
        <dbReference type="Proteomes" id="UP000076964"/>
    </source>
</evidence>
<protein>
    <recommendedName>
        <fullName evidence="5">Probable membrane transporter protein</fullName>
    </recommendedName>
</protein>
<feature type="transmembrane region" description="Helical" evidence="5">
    <location>
        <begin position="6"/>
        <end position="30"/>
    </location>
</feature>
<evidence type="ECO:0000256" key="4">
    <source>
        <dbReference type="ARBA" id="ARBA00023136"/>
    </source>
</evidence>
<feature type="transmembrane region" description="Helical" evidence="5">
    <location>
        <begin position="233"/>
        <end position="251"/>
    </location>
</feature>
<keyword evidence="5" id="KW-1003">Cell membrane</keyword>
<feature type="transmembrane region" description="Helical" evidence="5">
    <location>
        <begin position="202"/>
        <end position="221"/>
    </location>
</feature>
<dbReference type="InterPro" id="IPR051598">
    <property type="entry name" value="TSUP/Inactive_protease-like"/>
</dbReference>
<dbReference type="GO" id="GO:0005886">
    <property type="term" value="C:plasma membrane"/>
    <property type="evidence" value="ECO:0007669"/>
    <property type="project" value="UniProtKB-SubCell"/>
</dbReference>
<sequence length="253" mass="27225">MSLYLLVSMAVFFIAFIFSMLGLGGALLYIPIFKWFGFDFKSVAIPTGLFLNGITALSASIYYLRAGLVDIRGSLPMVVASLIGAPIGAYFTGFIDTQVLIILFSIAMIMAGLRMLSTSNQVESTYLMPFPQRAFITAIASFFIGLIAGLLGIGGGFLFVPLLIAVGFPTKKAAATCSFIVVFSSFAGFLGHVAEGRFDPKLLLTSTVAVILGAQLGARFMRHKMKPRWIKRLFGVLLIAVALKLISRALGLL</sequence>
<dbReference type="InterPro" id="IPR002781">
    <property type="entry name" value="TM_pro_TauE-like"/>
</dbReference>
<proteinExistence type="inferred from homology"/>